<accession>A0A0A9AUC3</accession>
<reference evidence="1" key="1">
    <citation type="submission" date="2014-09" db="EMBL/GenBank/DDBJ databases">
        <authorList>
            <person name="Magalhaes I.L.F."/>
            <person name="Oliveira U."/>
            <person name="Santos F.R."/>
            <person name="Vidigal T.H.D.A."/>
            <person name="Brescovit A.D."/>
            <person name="Santos A.J."/>
        </authorList>
    </citation>
    <scope>NUCLEOTIDE SEQUENCE</scope>
    <source>
        <tissue evidence="1">Shoot tissue taken approximately 20 cm above the soil surface</tissue>
    </source>
</reference>
<dbReference type="AlphaFoldDB" id="A0A0A9AUC3"/>
<organism evidence="1">
    <name type="scientific">Arundo donax</name>
    <name type="common">Giant reed</name>
    <name type="synonym">Donax arundinaceus</name>
    <dbReference type="NCBI Taxonomy" id="35708"/>
    <lineage>
        <taxon>Eukaryota</taxon>
        <taxon>Viridiplantae</taxon>
        <taxon>Streptophyta</taxon>
        <taxon>Embryophyta</taxon>
        <taxon>Tracheophyta</taxon>
        <taxon>Spermatophyta</taxon>
        <taxon>Magnoliopsida</taxon>
        <taxon>Liliopsida</taxon>
        <taxon>Poales</taxon>
        <taxon>Poaceae</taxon>
        <taxon>PACMAD clade</taxon>
        <taxon>Arundinoideae</taxon>
        <taxon>Arundineae</taxon>
        <taxon>Arundo</taxon>
    </lineage>
</organism>
<sequence length="35" mass="4148">MSCWDCLLPPRCLAGRLSSYTWSMEILFESFMLFL</sequence>
<name>A0A0A9AUC3_ARUDO</name>
<protein>
    <submittedName>
        <fullName evidence="1">Uncharacterized protein</fullName>
    </submittedName>
</protein>
<dbReference type="EMBL" id="GBRH01247228">
    <property type="protein sequence ID" value="JAD50667.1"/>
    <property type="molecule type" value="Transcribed_RNA"/>
</dbReference>
<evidence type="ECO:0000313" key="1">
    <source>
        <dbReference type="EMBL" id="JAD50667.1"/>
    </source>
</evidence>
<reference evidence="1" key="2">
    <citation type="journal article" date="2015" name="Data Brief">
        <title>Shoot transcriptome of the giant reed, Arundo donax.</title>
        <authorList>
            <person name="Barrero R.A."/>
            <person name="Guerrero F.D."/>
            <person name="Moolhuijzen P."/>
            <person name="Goolsby J.A."/>
            <person name="Tidwell J."/>
            <person name="Bellgard S.E."/>
            <person name="Bellgard M.I."/>
        </authorList>
    </citation>
    <scope>NUCLEOTIDE SEQUENCE</scope>
    <source>
        <tissue evidence="1">Shoot tissue taken approximately 20 cm above the soil surface</tissue>
    </source>
</reference>
<proteinExistence type="predicted"/>